<gene>
    <name evidence="3" type="ORF">HQN85_13075</name>
</gene>
<dbReference type="PRINTS" id="PR00332">
    <property type="entry name" value="HISTRIAD"/>
</dbReference>
<dbReference type="InterPro" id="IPR011146">
    <property type="entry name" value="HIT-like"/>
</dbReference>
<dbReference type="Proteomes" id="UP000762110">
    <property type="component" value="Unassembled WGS sequence"/>
</dbReference>
<accession>A0ABX2DF41</accession>
<dbReference type="PROSITE" id="PS51084">
    <property type="entry name" value="HIT_2"/>
    <property type="match status" value="1"/>
</dbReference>
<keyword evidence="4" id="KW-1185">Reference proteome</keyword>
<dbReference type="Pfam" id="PF01230">
    <property type="entry name" value="HIT"/>
    <property type="match status" value="1"/>
</dbReference>
<protein>
    <submittedName>
        <fullName evidence="3">HIT family protein</fullName>
    </submittedName>
</protein>
<proteinExistence type="predicted"/>
<evidence type="ECO:0000256" key="1">
    <source>
        <dbReference type="PROSITE-ProRule" id="PRU00464"/>
    </source>
</evidence>
<dbReference type="SUPFAM" id="SSF54197">
    <property type="entry name" value="HIT-like"/>
    <property type="match status" value="1"/>
</dbReference>
<dbReference type="EMBL" id="JABMKV010000003">
    <property type="protein sequence ID" value="NQX32667.1"/>
    <property type="molecule type" value="Genomic_DNA"/>
</dbReference>
<dbReference type="PANTHER" id="PTHR46648:SF1">
    <property type="entry name" value="ADENOSINE 5'-MONOPHOSPHORAMIDASE HNT1"/>
    <property type="match status" value="1"/>
</dbReference>
<dbReference type="InterPro" id="IPR001310">
    <property type="entry name" value="Histidine_triad_HIT"/>
</dbReference>
<dbReference type="InterPro" id="IPR036265">
    <property type="entry name" value="HIT-like_sf"/>
</dbReference>
<evidence type="ECO:0000313" key="3">
    <source>
        <dbReference type="EMBL" id="NQX32667.1"/>
    </source>
</evidence>
<organism evidence="3 4">
    <name type="scientific">Pedobacter boryungensis</name>
    <dbReference type="NCBI Taxonomy" id="869962"/>
    <lineage>
        <taxon>Bacteria</taxon>
        <taxon>Pseudomonadati</taxon>
        <taxon>Bacteroidota</taxon>
        <taxon>Sphingobacteriia</taxon>
        <taxon>Sphingobacteriales</taxon>
        <taxon>Sphingobacteriaceae</taxon>
        <taxon>Pedobacter</taxon>
    </lineage>
</organism>
<dbReference type="RefSeq" id="WP_173272940.1">
    <property type="nucleotide sequence ID" value="NZ_JABMKV010000003.1"/>
</dbReference>
<dbReference type="Gene3D" id="3.30.428.10">
    <property type="entry name" value="HIT-like"/>
    <property type="match status" value="1"/>
</dbReference>
<sequence length="129" mass="14215">MSIFSKIVNGEIPAHIVAENADFMAFLDVNPLVMGHVLVIPKKEIDYIFDMDDELYTGLTLFAKQVAKAVKAAFPCKKVGVAVIGLEVPHTHIHLIPMNNVSDMNFAKEKLKPSQEELAEAAVKIKAEL</sequence>
<dbReference type="PANTHER" id="PTHR46648">
    <property type="entry name" value="HIT FAMILY PROTEIN 1"/>
    <property type="match status" value="1"/>
</dbReference>
<feature type="short sequence motif" description="Histidine triad motif" evidence="1">
    <location>
        <begin position="90"/>
        <end position="94"/>
    </location>
</feature>
<feature type="domain" description="HIT" evidence="2">
    <location>
        <begin position="3"/>
        <end position="106"/>
    </location>
</feature>
<name>A0ABX2DF41_9SPHI</name>
<evidence type="ECO:0000259" key="2">
    <source>
        <dbReference type="PROSITE" id="PS51084"/>
    </source>
</evidence>
<comment type="caution">
    <text evidence="3">The sequence shown here is derived from an EMBL/GenBank/DDBJ whole genome shotgun (WGS) entry which is preliminary data.</text>
</comment>
<evidence type="ECO:0000313" key="4">
    <source>
        <dbReference type="Proteomes" id="UP000762110"/>
    </source>
</evidence>
<reference evidence="3 4" key="1">
    <citation type="submission" date="2020-05" db="EMBL/GenBank/DDBJ databases">
        <title>Description of Pedobacter foliorum sp. nov.</title>
        <authorList>
            <person name="Qi S."/>
            <person name="Carlier A."/>
            <person name="Cnockaert M."/>
            <person name="Vandamme P."/>
        </authorList>
    </citation>
    <scope>NUCLEOTIDE SEQUENCE [LARGE SCALE GENOMIC DNA]</scope>
    <source>
        <strain evidence="3 4">LMG 31300</strain>
    </source>
</reference>